<accession>A0A972GYW3</accession>
<evidence type="ECO:0000313" key="2">
    <source>
        <dbReference type="EMBL" id="NOU97049.1"/>
    </source>
</evidence>
<organism evidence="2 3">
    <name type="scientific">Paenibacillus foliorum</name>
    <dbReference type="NCBI Taxonomy" id="2654974"/>
    <lineage>
        <taxon>Bacteria</taxon>
        <taxon>Bacillati</taxon>
        <taxon>Bacillota</taxon>
        <taxon>Bacilli</taxon>
        <taxon>Bacillales</taxon>
        <taxon>Paenibacillaceae</taxon>
        <taxon>Paenibacillus</taxon>
    </lineage>
</organism>
<dbReference type="Pfam" id="PF12730">
    <property type="entry name" value="ABC2_membrane_4"/>
    <property type="match status" value="1"/>
</dbReference>
<dbReference type="EMBL" id="WHOD01000105">
    <property type="protein sequence ID" value="NOU97049.1"/>
    <property type="molecule type" value="Genomic_DNA"/>
</dbReference>
<keyword evidence="1" id="KW-1133">Transmembrane helix</keyword>
<proteinExistence type="predicted"/>
<gene>
    <name evidence="2" type="ORF">GC093_28060</name>
</gene>
<feature type="transmembrane region" description="Helical" evidence="1">
    <location>
        <begin position="198"/>
        <end position="219"/>
    </location>
</feature>
<protein>
    <submittedName>
        <fullName evidence="2">ABC transporter permease subunit</fullName>
    </submittedName>
</protein>
<reference evidence="2" key="1">
    <citation type="submission" date="2019-10" db="EMBL/GenBank/DDBJ databases">
        <title>Description of Paenibacillus glebae sp. nov.</title>
        <authorList>
            <person name="Carlier A."/>
            <person name="Qi S."/>
        </authorList>
    </citation>
    <scope>NUCLEOTIDE SEQUENCE</scope>
    <source>
        <strain evidence="2">LMG 31456</strain>
    </source>
</reference>
<feature type="transmembrane region" description="Helical" evidence="1">
    <location>
        <begin position="87"/>
        <end position="105"/>
    </location>
</feature>
<dbReference type="Proteomes" id="UP000641588">
    <property type="component" value="Unassembled WGS sequence"/>
</dbReference>
<feature type="transmembrane region" description="Helical" evidence="1">
    <location>
        <begin position="125"/>
        <end position="153"/>
    </location>
</feature>
<evidence type="ECO:0000313" key="3">
    <source>
        <dbReference type="Proteomes" id="UP000641588"/>
    </source>
</evidence>
<dbReference type="PANTHER" id="PTHR37305">
    <property type="entry name" value="INTEGRAL MEMBRANE PROTEIN-RELATED"/>
    <property type="match status" value="1"/>
</dbReference>
<dbReference type="PANTHER" id="PTHR37305:SF1">
    <property type="entry name" value="MEMBRANE PROTEIN"/>
    <property type="match status" value="1"/>
</dbReference>
<feature type="transmembrane region" description="Helical" evidence="1">
    <location>
        <begin position="247"/>
        <end position="269"/>
    </location>
</feature>
<keyword evidence="1" id="KW-0812">Transmembrane</keyword>
<comment type="caution">
    <text evidence="2">The sequence shown here is derived from an EMBL/GenBank/DDBJ whole genome shotgun (WGS) entry which is preliminary data.</text>
</comment>
<dbReference type="AlphaFoldDB" id="A0A972GYW3"/>
<evidence type="ECO:0000256" key="1">
    <source>
        <dbReference type="SAM" id="Phobius"/>
    </source>
</evidence>
<sequence>MGKSMNRLNSCLFPLYKRKGRERNMHSFVAGTRNEWSKLAARKKMLFSLLLLVLLPVASAVLLSQLQSGIGIAAVSSADFPVLMLSIYTNFVIPLFTFMAAADLFAGEIQDRTLKLTLLRPVSRFVVFGSKIAALGLYSLVSLVIGCAVSVLSGLLLNSRGDWGTGLLQALEAYSVAFIPMFTLVVLAVLLTQLFRSASGALMVSVFVYAGLKLFGVFYPQYAAYSPTYYTDWHQLWLNGAVPASKILNATTYLTASCILCFTAAFAMFDRREI</sequence>
<name>A0A972GYW3_9BACL</name>
<keyword evidence="1" id="KW-0472">Membrane</keyword>
<feature type="transmembrane region" description="Helical" evidence="1">
    <location>
        <begin position="173"/>
        <end position="191"/>
    </location>
</feature>
<keyword evidence="3" id="KW-1185">Reference proteome</keyword>